<dbReference type="Gene3D" id="3.40.50.410">
    <property type="entry name" value="von Willebrand factor, type A domain"/>
    <property type="match status" value="1"/>
</dbReference>
<dbReference type="EMBL" id="CP036343">
    <property type="protein sequence ID" value="QDT88826.1"/>
    <property type="molecule type" value="Genomic_DNA"/>
</dbReference>
<evidence type="ECO:0000256" key="6">
    <source>
        <dbReference type="SAM" id="Phobius"/>
    </source>
</evidence>
<keyword evidence="3 6" id="KW-1133">Transmembrane helix</keyword>
<dbReference type="SUPFAM" id="SSF53300">
    <property type="entry name" value="vWA-like"/>
    <property type="match status" value="1"/>
</dbReference>
<proteinExistence type="predicted"/>
<dbReference type="SUPFAM" id="SSF48452">
    <property type="entry name" value="TPR-like"/>
    <property type="match status" value="1"/>
</dbReference>
<dbReference type="Gene3D" id="1.25.40.10">
    <property type="entry name" value="Tetratricopeptide repeat domain"/>
    <property type="match status" value="1"/>
</dbReference>
<protein>
    <submittedName>
        <fullName evidence="8">von Willebrand factor type A domain protein</fullName>
    </submittedName>
</protein>
<dbReference type="InterPro" id="IPR002035">
    <property type="entry name" value="VWF_A"/>
</dbReference>
<feature type="transmembrane region" description="Helical" evidence="6">
    <location>
        <begin position="56"/>
        <end position="74"/>
    </location>
</feature>
<accession>A0A517V739</accession>
<feature type="transmembrane region" description="Helical" evidence="6">
    <location>
        <begin position="12"/>
        <end position="29"/>
    </location>
</feature>
<keyword evidence="4 6" id="KW-0472">Membrane</keyword>
<dbReference type="SMART" id="SM00327">
    <property type="entry name" value="VWA"/>
    <property type="match status" value="1"/>
</dbReference>
<gene>
    <name evidence="8" type="ORF">Pan161_04450</name>
</gene>
<dbReference type="InterPro" id="IPR036465">
    <property type="entry name" value="vWFA_dom_sf"/>
</dbReference>
<feature type="compositionally biased region" description="Low complexity" evidence="5">
    <location>
        <begin position="569"/>
        <end position="578"/>
    </location>
</feature>
<evidence type="ECO:0000313" key="8">
    <source>
        <dbReference type="EMBL" id="QDT88826.1"/>
    </source>
</evidence>
<evidence type="ECO:0000256" key="1">
    <source>
        <dbReference type="ARBA" id="ARBA00022475"/>
    </source>
</evidence>
<evidence type="ECO:0000256" key="3">
    <source>
        <dbReference type="ARBA" id="ARBA00022989"/>
    </source>
</evidence>
<name>A0A517V739_9PLAN</name>
<organism evidence="8 9">
    <name type="scientific">Gimesia algae</name>
    <dbReference type="NCBI Taxonomy" id="2527971"/>
    <lineage>
        <taxon>Bacteria</taxon>
        <taxon>Pseudomonadati</taxon>
        <taxon>Planctomycetota</taxon>
        <taxon>Planctomycetia</taxon>
        <taxon>Planctomycetales</taxon>
        <taxon>Planctomycetaceae</taxon>
        <taxon>Gimesia</taxon>
    </lineage>
</organism>
<evidence type="ECO:0000256" key="5">
    <source>
        <dbReference type="SAM" id="MobiDB-lite"/>
    </source>
</evidence>
<feature type="region of interest" description="Disordered" evidence="5">
    <location>
        <begin position="526"/>
        <end position="696"/>
    </location>
</feature>
<dbReference type="InterPro" id="IPR050768">
    <property type="entry name" value="UPF0353/GerABKA_families"/>
</dbReference>
<dbReference type="PANTHER" id="PTHR22550">
    <property type="entry name" value="SPORE GERMINATION PROTEIN"/>
    <property type="match status" value="1"/>
</dbReference>
<feature type="compositionally biased region" description="Polar residues" evidence="5">
    <location>
        <begin position="611"/>
        <end position="633"/>
    </location>
</feature>
<dbReference type="AlphaFoldDB" id="A0A517V739"/>
<evidence type="ECO:0000256" key="2">
    <source>
        <dbReference type="ARBA" id="ARBA00022692"/>
    </source>
</evidence>
<feature type="compositionally biased region" description="Basic and acidic residues" evidence="5">
    <location>
        <begin position="557"/>
        <end position="568"/>
    </location>
</feature>
<reference evidence="8 9" key="1">
    <citation type="submission" date="2019-02" db="EMBL/GenBank/DDBJ databases">
        <title>Deep-cultivation of Planctomycetes and their phenomic and genomic characterization uncovers novel biology.</title>
        <authorList>
            <person name="Wiegand S."/>
            <person name="Jogler M."/>
            <person name="Boedeker C."/>
            <person name="Pinto D."/>
            <person name="Vollmers J."/>
            <person name="Rivas-Marin E."/>
            <person name="Kohn T."/>
            <person name="Peeters S.H."/>
            <person name="Heuer A."/>
            <person name="Rast P."/>
            <person name="Oberbeckmann S."/>
            <person name="Bunk B."/>
            <person name="Jeske O."/>
            <person name="Meyerdierks A."/>
            <person name="Storesund J.E."/>
            <person name="Kallscheuer N."/>
            <person name="Luecker S."/>
            <person name="Lage O.M."/>
            <person name="Pohl T."/>
            <person name="Merkel B.J."/>
            <person name="Hornburger P."/>
            <person name="Mueller R.-W."/>
            <person name="Bruemmer F."/>
            <person name="Labrenz M."/>
            <person name="Spormann A.M."/>
            <person name="Op den Camp H."/>
            <person name="Overmann J."/>
            <person name="Amann R."/>
            <person name="Jetten M.S.M."/>
            <person name="Mascher T."/>
            <person name="Medema M.H."/>
            <person name="Devos D.P."/>
            <person name="Kaster A.-K."/>
            <person name="Ovreas L."/>
            <person name="Rohde M."/>
            <person name="Galperin M.Y."/>
            <person name="Jogler C."/>
        </authorList>
    </citation>
    <scope>NUCLEOTIDE SEQUENCE [LARGE SCALE GENOMIC DNA]</scope>
    <source>
        <strain evidence="8 9">Pan161</strain>
    </source>
</reference>
<feature type="compositionally biased region" description="Polar residues" evidence="5">
    <location>
        <begin position="663"/>
        <end position="673"/>
    </location>
</feature>
<dbReference type="InterPro" id="IPR011990">
    <property type="entry name" value="TPR-like_helical_dom_sf"/>
</dbReference>
<feature type="compositionally biased region" description="Low complexity" evidence="5">
    <location>
        <begin position="544"/>
        <end position="553"/>
    </location>
</feature>
<dbReference type="KEGG" id="gax:Pan161_04450"/>
<dbReference type="Pfam" id="PF13519">
    <property type="entry name" value="VWA_2"/>
    <property type="match status" value="1"/>
</dbReference>
<feature type="compositionally biased region" description="Basic and acidic residues" evidence="5">
    <location>
        <begin position="526"/>
        <end position="543"/>
    </location>
</feature>
<feature type="domain" description="VWFA" evidence="7">
    <location>
        <begin position="92"/>
        <end position="266"/>
    </location>
</feature>
<keyword evidence="9" id="KW-1185">Reference proteome</keyword>
<dbReference type="OrthoDB" id="9781333at2"/>
<dbReference type="PROSITE" id="PS50234">
    <property type="entry name" value="VWFA"/>
    <property type="match status" value="1"/>
</dbReference>
<dbReference type="Proteomes" id="UP000316855">
    <property type="component" value="Chromosome"/>
</dbReference>
<evidence type="ECO:0000259" key="7">
    <source>
        <dbReference type="PROSITE" id="PS50234"/>
    </source>
</evidence>
<dbReference type="RefSeq" id="WP_145223958.1">
    <property type="nucleotide sequence ID" value="NZ_CP036343.1"/>
</dbReference>
<evidence type="ECO:0000256" key="4">
    <source>
        <dbReference type="ARBA" id="ARBA00023136"/>
    </source>
</evidence>
<evidence type="ECO:0000313" key="9">
    <source>
        <dbReference type="Proteomes" id="UP000316855"/>
    </source>
</evidence>
<keyword evidence="2 6" id="KW-0812">Transmembrane</keyword>
<keyword evidence="1" id="KW-1003">Cell membrane</keyword>
<sequence length="730" mass="81422">MDIQFGNPTNIILLIVAAGSLLLAGYAAVAKHRAARQFASANMSDKLFLAPRFQKHWISSILVVSSLCLLAVALCDIRWGKTEREVPQKGIEVMFLLDVSRSMLAEDVSPSRLDRAKQQIKDMVDEMSGDRVGLVVFAGETRQSVPLTSHYEDFKQTLDTVGPHSVRRGGSLLGDAIRAATAGFINKTNDHKAIVVFTDGEDQESKPVEAAKEAFTKDGIRFFTVGLGDMDQGARIPDIDQGGQEFVEYQGQAVWSKMNGTILSQIATDTNGAYIPAGTKQVDMADVYHNYVANIEQTEFETATISAYTPRFQWFALPACLLLLLEVLYSTARRKKKSLTPMANQVAKNNSTTEKSSVPKSAVAALLVLVTLSMSTGRLNAAETDVPSNIISAKQINTANQFVREGKFAEALEEYQQIEPTPHHQAELNYNEAVTMYRQGNMEQAAHMFTAVAGDSETNIAARARYNLGNCHYTNGMQLAEQDKPAAIEQFKTAIEHYRGALRGNPNNADARANIELAAQFIKDLQEQQKEEQQQQQDKEQQKDQQQQSQDQQKPNENQEQKSDEQQKQDQQSEQNQKQSEEQKSESESEQQQQSSKGEPQEKSQEPQPGEEQNPSEKSGSENKQMQPQSQQSKDAEQSPQPPEQNKPEDKEDPGENPVPTGELTSDQAQPTEENPKSGYGIADPNEKPGLMNKEEALKLLQSVRDRNMLRRLRQQQLEKSRQVHVDRNW</sequence>
<dbReference type="PANTHER" id="PTHR22550:SF5">
    <property type="entry name" value="LEUCINE ZIPPER PROTEIN 4"/>
    <property type="match status" value="1"/>
</dbReference>